<evidence type="ECO:0000313" key="4">
    <source>
        <dbReference type="Proteomes" id="UP000027222"/>
    </source>
</evidence>
<dbReference type="HOGENOM" id="CLU_035509_7_3_1"/>
<feature type="transmembrane region" description="Helical" evidence="1">
    <location>
        <begin position="189"/>
        <end position="208"/>
    </location>
</feature>
<protein>
    <recommendedName>
        <fullName evidence="2">DUF6533 domain-containing protein</fullName>
    </recommendedName>
</protein>
<keyword evidence="4" id="KW-1185">Reference proteome</keyword>
<keyword evidence="1" id="KW-0812">Transmembrane</keyword>
<reference evidence="4" key="1">
    <citation type="journal article" date="2014" name="Proc. Natl. Acad. Sci. U.S.A.">
        <title>Extensive sampling of basidiomycete genomes demonstrates inadequacy of the white-rot/brown-rot paradigm for wood decay fungi.</title>
        <authorList>
            <person name="Riley R."/>
            <person name="Salamov A.A."/>
            <person name="Brown D.W."/>
            <person name="Nagy L.G."/>
            <person name="Floudas D."/>
            <person name="Held B.W."/>
            <person name="Levasseur A."/>
            <person name="Lombard V."/>
            <person name="Morin E."/>
            <person name="Otillar R."/>
            <person name="Lindquist E.A."/>
            <person name="Sun H."/>
            <person name="LaButti K.M."/>
            <person name="Schmutz J."/>
            <person name="Jabbour D."/>
            <person name="Luo H."/>
            <person name="Baker S.E."/>
            <person name="Pisabarro A.G."/>
            <person name="Walton J.D."/>
            <person name="Blanchette R.A."/>
            <person name="Henrissat B."/>
            <person name="Martin F."/>
            <person name="Cullen D."/>
            <person name="Hibbett D.S."/>
            <person name="Grigoriev I.V."/>
        </authorList>
    </citation>
    <scope>NUCLEOTIDE SEQUENCE [LARGE SCALE GENOMIC DNA]</scope>
    <source>
        <strain evidence="4">CBS 339.88</strain>
    </source>
</reference>
<dbReference type="InterPro" id="IPR045340">
    <property type="entry name" value="DUF6533"/>
</dbReference>
<keyword evidence="1" id="KW-0472">Membrane</keyword>
<accession>A0A067T305</accession>
<gene>
    <name evidence="3" type="ORF">GALMADRAFT_21534</name>
</gene>
<feature type="domain" description="DUF6533" evidence="2">
    <location>
        <begin position="4"/>
        <end position="49"/>
    </location>
</feature>
<feature type="non-terminal residue" evidence="3">
    <location>
        <position position="213"/>
    </location>
</feature>
<dbReference type="EMBL" id="KL142378">
    <property type="protein sequence ID" value="KDR76722.1"/>
    <property type="molecule type" value="Genomic_DNA"/>
</dbReference>
<dbReference type="Proteomes" id="UP000027222">
    <property type="component" value="Unassembled WGS sequence"/>
</dbReference>
<sequence>AGKYFQLASFVMMVYDHMITFSEEVEQIWRRPFTGVSWLFLINRYITPLQFIIVLDAFEDPRWTKASDHSCRLGDPLDHTSYNFVHRSWVRLSSVFGICISKISSDSSDVAEPLPPVFAAVVWISPLMTDITIFLLTIWKTKSRHVKISHPTSIFSLLVRDGALYFSVICTVNFFNMLMFLIAPPDLRVIGASFSQLLTLTMVSRLVLNLRSM</sequence>
<name>A0A067T305_GALM3</name>
<evidence type="ECO:0000313" key="3">
    <source>
        <dbReference type="EMBL" id="KDR76722.1"/>
    </source>
</evidence>
<proteinExistence type="predicted"/>
<organism evidence="3 4">
    <name type="scientific">Galerina marginata (strain CBS 339.88)</name>
    <dbReference type="NCBI Taxonomy" id="685588"/>
    <lineage>
        <taxon>Eukaryota</taxon>
        <taxon>Fungi</taxon>
        <taxon>Dikarya</taxon>
        <taxon>Basidiomycota</taxon>
        <taxon>Agaricomycotina</taxon>
        <taxon>Agaricomycetes</taxon>
        <taxon>Agaricomycetidae</taxon>
        <taxon>Agaricales</taxon>
        <taxon>Agaricineae</taxon>
        <taxon>Strophariaceae</taxon>
        <taxon>Galerina</taxon>
    </lineage>
</organism>
<evidence type="ECO:0000259" key="2">
    <source>
        <dbReference type="Pfam" id="PF20151"/>
    </source>
</evidence>
<dbReference type="Pfam" id="PF20151">
    <property type="entry name" value="DUF6533"/>
    <property type="match status" value="1"/>
</dbReference>
<dbReference type="OrthoDB" id="2745134at2759"/>
<feature type="transmembrane region" description="Helical" evidence="1">
    <location>
        <begin position="117"/>
        <end position="139"/>
    </location>
</feature>
<evidence type="ECO:0000256" key="1">
    <source>
        <dbReference type="SAM" id="Phobius"/>
    </source>
</evidence>
<keyword evidence="1" id="KW-1133">Transmembrane helix</keyword>
<dbReference type="AlphaFoldDB" id="A0A067T305"/>
<feature type="non-terminal residue" evidence="3">
    <location>
        <position position="1"/>
    </location>
</feature>
<feature type="transmembrane region" description="Helical" evidence="1">
    <location>
        <begin position="163"/>
        <end position="183"/>
    </location>
</feature>